<proteinExistence type="predicted"/>
<accession>A0AA86SK23</accession>
<dbReference type="AlphaFoldDB" id="A0AA86SK23"/>
<organism evidence="1 2">
    <name type="scientific">Sphenostylis stenocarpa</name>
    <dbReference type="NCBI Taxonomy" id="92480"/>
    <lineage>
        <taxon>Eukaryota</taxon>
        <taxon>Viridiplantae</taxon>
        <taxon>Streptophyta</taxon>
        <taxon>Embryophyta</taxon>
        <taxon>Tracheophyta</taxon>
        <taxon>Spermatophyta</taxon>
        <taxon>Magnoliopsida</taxon>
        <taxon>eudicotyledons</taxon>
        <taxon>Gunneridae</taxon>
        <taxon>Pentapetalae</taxon>
        <taxon>rosids</taxon>
        <taxon>fabids</taxon>
        <taxon>Fabales</taxon>
        <taxon>Fabaceae</taxon>
        <taxon>Papilionoideae</taxon>
        <taxon>50 kb inversion clade</taxon>
        <taxon>NPAAA clade</taxon>
        <taxon>indigoferoid/millettioid clade</taxon>
        <taxon>Phaseoleae</taxon>
        <taxon>Sphenostylis</taxon>
    </lineage>
</organism>
<dbReference type="EMBL" id="OY731402">
    <property type="protein sequence ID" value="CAJ1957712.1"/>
    <property type="molecule type" value="Genomic_DNA"/>
</dbReference>
<evidence type="ECO:0000313" key="2">
    <source>
        <dbReference type="Proteomes" id="UP001189624"/>
    </source>
</evidence>
<gene>
    <name evidence="1" type="ORF">AYBTSS11_LOCUS17347</name>
</gene>
<name>A0AA86SK23_9FABA</name>
<evidence type="ECO:0000313" key="1">
    <source>
        <dbReference type="EMBL" id="CAJ1957712.1"/>
    </source>
</evidence>
<keyword evidence="2" id="KW-1185">Reference proteome</keyword>
<dbReference type="Gramene" id="rna-AYBTSS11_LOCUS17347">
    <property type="protein sequence ID" value="CAJ1957712.1"/>
    <property type="gene ID" value="gene-AYBTSS11_LOCUS17347"/>
</dbReference>
<reference evidence="1" key="1">
    <citation type="submission" date="2023-10" db="EMBL/GenBank/DDBJ databases">
        <authorList>
            <person name="Domelevo Entfellner J.-B."/>
        </authorList>
    </citation>
    <scope>NUCLEOTIDE SEQUENCE</scope>
</reference>
<protein>
    <submittedName>
        <fullName evidence="1">Uncharacterized protein</fullName>
    </submittedName>
</protein>
<sequence>MSEIMSAFTVASKGIAVAAAALAQLRWHATVVGYSRVPEGKLLMVRGGWHDGLAAGVSMVCHSLNWVRSSGEGRRPAMKMAAPQGSRVVRWVRCGLTWK</sequence>
<dbReference type="Proteomes" id="UP001189624">
    <property type="component" value="Chromosome 5"/>
</dbReference>